<dbReference type="VEuPathDB" id="FungiDB:yc1106_03682"/>
<name>A0A9Q8Z8V3_CURCL</name>
<organism evidence="3 4">
    <name type="scientific">Curvularia clavata</name>
    <dbReference type="NCBI Taxonomy" id="95742"/>
    <lineage>
        <taxon>Eukaryota</taxon>
        <taxon>Fungi</taxon>
        <taxon>Dikarya</taxon>
        <taxon>Ascomycota</taxon>
        <taxon>Pezizomycotina</taxon>
        <taxon>Dothideomycetes</taxon>
        <taxon>Pleosporomycetidae</taxon>
        <taxon>Pleosporales</taxon>
        <taxon>Pleosporineae</taxon>
        <taxon>Pleosporaceae</taxon>
        <taxon>Curvularia</taxon>
    </lineage>
</organism>
<dbReference type="InterPro" id="IPR006680">
    <property type="entry name" value="Amidohydro-rel"/>
</dbReference>
<evidence type="ECO:0000313" key="4">
    <source>
        <dbReference type="Proteomes" id="UP001056012"/>
    </source>
</evidence>
<dbReference type="SUPFAM" id="SSF51556">
    <property type="entry name" value="Metallo-dependent hydrolases"/>
    <property type="match status" value="1"/>
</dbReference>
<dbReference type="Gene3D" id="3.20.20.140">
    <property type="entry name" value="Metal-dependent hydrolases"/>
    <property type="match status" value="1"/>
</dbReference>
<feature type="domain" description="Amidohydrolase-related" evidence="2">
    <location>
        <begin position="62"/>
        <end position="334"/>
    </location>
</feature>
<protein>
    <recommendedName>
        <fullName evidence="2">Amidohydrolase-related domain-containing protein</fullName>
    </recommendedName>
</protein>
<keyword evidence="4" id="KW-1185">Reference proteome</keyword>
<reference evidence="3" key="1">
    <citation type="submission" date="2021-12" db="EMBL/GenBank/DDBJ databases">
        <title>Curvularia clavata genome.</title>
        <authorList>
            <person name="Cao Y."/>
        </authorList>
    </citation>
    <scope>NUCLEOTIDE SEQUENCE</scope>
    <source>
        <strain evidence="3">Yc1106</strain>
    </source>
</reference>
<accession>A0A9Q8Z8V3</accession>
<keyword evidence="1" id="KW-0732">Signal</keyword>
<dbReference type="EMBL" id="CP089275">
    <property type="protein sequence ID" value="USP76408.1"/>
    <property type="molecule type" value="Genomic_DNA"/>
</dbReference>
<dbReference type="Pfam" id="PF04909">
    <property type="entry name" value="Amidohydro_2"/>
    <property type="match status" value="1"/>
</dbReference>
<dbReference type="Proteomes" id="UP001056012">
    <property type="component" value="Chromosome 2"/>
</dbReference>
<gene>
    <name evidence="3" type="ORF">yc1106_03682</name>
</gene>
<dbReference type="GO" id="GO:0016787">
    <property type="term" value="F:hydrolase activity"/>
    <property type="evidence" value="ECO:0007669"/>
    <property type="project" value="InterPro"/>
</dbReference>
<proteinExistence type="predicted"/>
<feature type="chain" id="PRO_5040108881" description="Amidohydrolase-related domain-containing protein" evidence="1">
    <location>
        <begin position="24"/>
        <end position="339"/>
    </location>
</feature>
<dbReference type="AlphaFoldDB" id="A0A9Q8Z8V3"/>
<dbReference type="InterPro" id="IPR052358">
    <property type="entry name" value="Aro_Compnd_Degr_Hydrolases"/>
</dbReference>
<feature type="signal peptide" evidence="1">
    <location>
        <begin position="1"/>
        <end position="23"/>
    </location>
</feature>
<evidence type="ECO:0000259" key="2">
    <source>
        <dbReference type="Pfam" id="PF04909"/>
    </source>
</evidence>
<sequence>MAFSKTGLVLVFLFFIQIFVADAHSYLQPLARSAKLAPSVASKPIPCDKNATIAKRMPAHSWDTHMHVTDPSYPEAADAEYTPGLHNLSDALSFESTIGTRSIVIVQPSIYGNDNTLLLNALTKLGTKHGRGVVGLDANTVSFKTLQEWHKLGVRGVRLNIKSNNVNLTEVQLQTQVKRYAQIIKPLNWVLELYIGMEDLPKLEPIVADLGVTLSIAHFGAPNLPPPENRTLPFDPYTLIGFQSLVNILKGGNTYLKFSGAYRFDKDPEYRGVEGIARELLKFAGDRIIFASDWPHTRFEGLDIRPFVEKILDWTEEAKLKEKVFSRNAHVLWDIPISR</sequence>
<evidence type="ECO:0000256" key="1">
    <source>
        <dbReference type="SAM" id="SignalP"/>
    </source>
</evidence>
<dbReference type="InterPro" id="IPR032466">
    <property type="entry name" value="Metal_Hydrolase"/>
</dbReference>
<dbReference type="OrthoDB" id="2135488at2759"/>
<evidence type="ECO:0000313" key="3">
    <source>
        <dbReference type="EMBL" id="USP76408.1"/>
    </source>
</evidence>
<dbReference type="PANTHER" id="PTHR35563">
    <property type="entry name" value="BARREL METAL-DEPENDENT HYDROLASE, PUTATIVE (AFU_ORTHOLOGUE AFUA_1G16240)-RELATED"/>
    <property type="match status" value="1"/>
</dbReference>
<dbReference type="PANTHER" id="PTHR35563:SF2">
    <property type="entry name" value="BARREL METAL-DEPENDENT HYDROLASE, PUTATIVE (AFU_ORTHOLOGUE AFUA_1G16240)-RELATED"/>
    <property type="match status" value="1"/>
</dbReference>